<gene>
    <name evidence="1" type="ORF">F4821DRAFT_275450</name>
</gene>
<proteinExistence type="predicted"/>
<dbReference type="EMBL" id="MU394415">
    <property type="protein sequence ID" value="KAI6080936.1"/>
    <property type="molecule type" value="Genomic_DNA"/>
</dbReference>
<reference evidence="1 2" key="1">
    <citation type="journal article" date="2022" name="New Phytol.">
        <title>Ecological generalism drives hyperdiversity of secondary metabolite gene clusters in xylarialean endophytes.</title>
        <authorList>
            <person name="Franco M.E.E."/>
            <person name="Wisecaver J.H."/>
            <person name="Arnold A.E."/>
            <person name="Ju Y.M."/>
            <person name="Slot J.C."/>
            <person name="Ahrendt S."/>
            <person name="Moore L.P."/>
            <person name="Eastman K.E."/>
            <person name="Scott K."/>
            <person name="Konkel Z."/>
            <person name="Mondo S.J."/>
            <person name="Kuo A."/>
            <person name="Hayes R.D."/>
            <person name="Haridas S."/>
            <person name="Andreopoulos B."/>
            <person name="Riley R."/>
            <person name="LaButti K."/>
            <person name="Pangilinan J."/>
            <person name="Lipzen A."/>
            <person name="Amirebrahimi M."/>
            <person name="Yan J."/>
            <person name="Adam C."/>
            <person name="Keymanesh K."/>
            <person name="Ng V."/>
            <person name="Louie K."/>
            <person name="Northen T."/>
            <person name="Drula E."/>
            <person name="Henrissat B."/>
            <person name="Hsieh H.M."/>
            <person name="Youens-Clark K."/>
            <person name="Lutzoni F."/>
            <person name="Miadlikowska J."/>
            <person name="Eastwood D.C."/>
            <person name="Hamelin R.C."/>
            <person name="Grigoriev I.V."/>
            <person name="U'Ren J.M."/>
        </authorList>
    </citation>
    <scope>NUCLEOTIDE SEQUENCE [LARGE SCALE GENOMIC DNA]</scope>
    <source>
        <strain evidence="1 2">ER1909</strain>
    </source>
</reference>
<comment type="caution">
    <text evidence="1">The sequence shown here is derived from an EMBL/GenBank/DDBJ whole genome shotgun (WGS) entry which is preliminary data.</text>
</comment>
<evidence type="ECO:0000313" key="2">
    <source>
        <dbReference type="Proteomes" id="UP001497680"/>
    </source>
</evidence>
<keyword evidence="1" id="KW-0418">Kinase</keyword>
<dbReference type="Proteomes" id="UP001497680">
    <property type="component" value="Unassembled WGS sequence"/>
</dbReference>
<protein>
    <submittedName>
        <fullName evidence="1">STE/STE20 protein kinase</fullName>
    </submittedName>
</protein>
<accession>A0ACC0CKR1</accession>
<evidence type="ECO:0000313" key="1">
    <source>
        <dbReference type="EMBL" id="KAI6080936.1"/>
    </source>
</evidence>
<name>A0ACC0CKR1_9PEZI</name>
<sequence length="316" mass="36742">MPLSPLRVGQILRGRLGTYTVSSKVQEMVWFAKNHINEVVVVKSVYDHHRIQNERDILRHFQARSPYIRPLIDEIEDPTEPTTIVLKHLDDHLLQASIKKTLNRKEIKYVSKRVLEALSVLHENGYVHTDVKPNNIFVNYSKGESEEVRFSDVQLGDFGATYPEESEWATSGTAIGAPIWNSPEVLMETPWNTATDIWSFGTMLISLIYGGDFNIFQPQDASYDDENYRVEIVESQFRFFGPFPAKYQEIASEETLTSVLHLMHLNPPSKMTPFDTVTEREVTKEDKEFILKIMHMDWRDRPTARELLQDEWFLHE</sequence>
<keyword evidence="2" id="KW-1185">Reference proteome</keyword>
<keyword evidence="1" id="KW-0808">Transferase</keyword>
<organism evidence="1 2">
    <name type="scientific">Hypoxylon rubiginosum</name>
    <dbReference type="NCBI Taxonomy" id="110542"/>
    <lineage>
        <taxon>Eukaryota</taxon>
        <taxon>Fungi</taxon>
        <taxon>Dikarya</taxon>
        <taxon>Ascomycota</taxon>
        <taxon>Pezizomycotina</taxon>
        <taxon>Sordariomycetes</taxon>
        <taxon>Xylariomycetidae</taxon>
        <taxon>Xylariales</taxon>
        <taxon>Hypoxylaceae</taxon>
        <taxon>Hypoxylon</taxon>
    </lineage>
</organism>